<feature type="compositionally biased region" description="Basic and acidic residues" evidence="2">
    <location>
        <begin position="2446"/>
        <end position="2471"/>
    </location>
</feature>
<feature type="compositionally biased region" description="Polar residues" evidence="2">
    <location>
        <begin position="696"/>
        <end position="712"/>
    </location>
</feature>
<evidence type="ECO:0000313" key="4">
    <source>
        <dbReference type="Proteomes" id="UP000001307"/>
    </source>
</evidence>
<protein>
    <submittedName>
        <fullName evidence="3">Uncharacterized protein</fullName>
    </submittedName>
</protein>
<feature type="compositionally biased region" description="Basic and acidic residues" evidence="2">
    <location>
        <begin position="1483"/>
        <end position="1494"/>
    </location>
</feature>
<feature type="region of interest" description="Disordered" evidence="2">
    <location>
        <begin position="683"/>
        <end position="720"/>
    </location>
</feature>
<feature type="region of interest" description="Disordered" evidence="2">
    <location>
        <begin position="2281"/>
        <end position="2318"/>
    </location>
</feature>
<sequence>MNRFHDEETKVVIREFQIDQARRARAQHPTGIEGKPLTMEKPMEDVNFDKPSHIVKRNDEKTCGSLEAVSDKERLRQIFTKILANTATGEEIEERNRLKEKMTAISEFAARAEDELVHARHCIALTNAKLQMQSTVNAANMGKLIKMVGGSRDLTQNEEDELEEIAATNRALMNTAEGELRDATFGGTLKNCEIRAPMLIDGTEIRTADADITTFDGQAVLQAFVSQWRQDKDHASINRLAWENRRANPANDSEMNEIENASIGNLDPLAFIQNTQEQDSMHGSDRSDVHTTISRLETHTTLSEEIPPPRPQAENSTLQMSNISHQFHFGDTMNSESTSLNAAINITNRVISKPEEREKYLPNTKIYSGVIEFIRENDLIIFPNVDTYNDIVRETENAKRTFYKSIPQIAKQFSYNKFSDTTWLTIFVLNFRKIENTISSLLTNNQVETNRRYNVVNGGNDPEWIKFHDDTVKFCEFMYNAKEIGEIALVHPQAIILYIPFPTKPEMFSLVKNCIGNNLGGAGYNYDSAAIARLLALEVVAVKRRTHVAIYEDEENSRGQNALASSAPPAGVIVKDSYKLDPITLSFVKVDIDIPHPVISNKLKAQMVKNTIKAYFIKNCAGEDTATINDILSHTVENVFFNEFLNEIYNKVIKNNYEGFDTWMRDMNYITTDNLRGLLQNHKEASEQEDQPPDPNQKTPNLSKNTTAINEDQISRNDTKSISDIIKGQIPPRSIDNSDAIPHPEKLLKGLGLEKVVNDNNLPKTKNKIPIKKDAFKEVTEHNSNIEDNSMKFKLISTNLGRINMGRIQQLVDTHPTSNAFLISEMFIKSDIISNRVTWPNGYQIVSSNPSPNGKQSFTAIILRNNLHVIRELEDLHANCASIVQVKNMEVVFASIYHFNPGKNNGYHIKFNGTAKLLLKDLRKIVEFAGSRMIVIAGDFNLEMLSARRGESKFIDQILEILKDFVIEVDFITHRRYRNGRQQSSRIDNVITRNIKICEIRSLNHTSTLMSDGHLGIMSILDLCPPDAMKRELWRTYNYVDDELIHKYSMEAALEEAKLELSNLSEDAKCKLREENLVQLRKKVKPMSERIIEINPDICPNSLRTKKYIKYAICLEEIIEDLEKDGVDNAWSRKIHKAWRFFRIMIWKLKAADARKHSMKVSSEKEIDQQASWRLFNKKVKNINVRSTQGEIEKIADDIGALQSNSKPPGFDEDTIRTPNFISRRLGRDLKEEEKLKLESFRVHPRENMPNFIDCYKKAKRHTVDLNGLCLDLAEKLCSCLVVAMVIKPVRLSITRDARGKPRILGSVTGFADDVLVTIAADSVADAIAAALYTSYDCLHAIRRIGIEAVSSKSELVIIGKGIKDEQYSITVEGNTIKSKNQIRYLGIRIGNEDGKLSFKPQETYLKARFRTIGECIRKISHLIPTRFLSKVVRGTMAGTFLHGQDFGPMYSTNTIKSLQKSYNTVAERKIPPPWYLRRKINKDKSNDSSKTVDSHSMNSTFNTKRQNNNKNYKPNQLSVENTYCVLDKIQDPTLFSMSLQQFTTALYKVFRFQEPASAANTLQNVLWICYHEEPIVQLPWVFKHEYLESEAKLASRFNPNRYPCMLNREEEYTIKETRRLCNQIRSIIKLPCINIMAIKPDKNPNSTDSIIDDKTWPFHKLKLFNKLNPNLRKTIVNFDFPKRMKEATNTRHRHPELDTDCCYCEPGRSNEIAALIPGGKEIDNYSKNELINSQNYRTAINRWDEIENDIKKHNNEIETSSIILAWWYHKPMNWPLIQHETGGKVILAKARQFSNYHPSEIIKMLIESKINIRQNKIGLMKNEYHPALAIKYAIVNCNTRRVTFITELLTYNKRFLDAINKEIRKNFLIPSGVSNGAGHSPNIRQELTKEELKLAVQYYNKYSTYFSSIKAVEDWICKPVSSNLTVNQLKVNAWTREVRLGARTWELTLTHLISWGTWTGNPENSIMPCVPSWDQSDFLSNQGQTANSEFLVRKCWQNNSDLFFECIRNTAFLTTNAIPCSNFTELFLTKATPTLKHQILCRLNGALKEQEELPTEIARKITKFLASTRQLSETGMLAQMDQYNQLARICPEYLGTHAAKLYDTTILCDVMKLICRQLPWGDAIKNLAREARTPITGAPIVHKINFAGNGQYEISLQMRGQLDLTPAGAERISTRLAKILGIPLHSFMNKAALHFYSGECSLCCHDPLQMERDRTITLKWGYERLIEMIKNICTKLAASDFPFVINGHFQSVDLRLLDLLCPRSQPEICLAQLTKILDSAQDSSDNNDETPDSPRLPPNDIAGPSTSGAGTRPLYPRHLRERRMNTANGSRSNQMAAGCHTPRNPVKYGSKFPTQPNEGSNNNRINSFGINVPPAIIRARKHPTVIPSCLRDPETPIAIDLDDTTSTSPSIIVADLSNESFAPSAANPAVIQKTPKRSAIIQNNEDAKKAKKSSESEAPEIERGIRRDPQATDGSTNVEILQQEDNGQLIIRILGQHVLSTSETGLERIRNLSENELFEIIYGDRNDDGVAVSTNALRPNEAVNSNETTMEEEPNEEPAMIVESDDESTF</sequence>
<feature type="region of interest" description="Disordered" evidence="2">
    <location>
        <begin position="2440"/>
        <end position="2475"/>
    </location>
</feature>
<accession>E4WTD9</accession>
<evidence type="ECO:0000313" key="3">
    <source>
        <dbReference type="EMBL" id="CBY07097.1"/>
    </source>
</evidence>
<evidence type="ECO:0000256" key="1">
    <source>
        <dbReference type="SAM" id="Coils"/>
    </source>
</evidence>
<name>E4WTD9_OIKDI</name>
<dbReference type="InterPro" id="IPR036691">
    <property type="entry name" value="Endo/exonu/phosph_ase_sf"/>
</dbReference>
<evidence type="ECO:0000256" key="2">
    <source>
        <dbReference type="SAM" id="MobiDB-lite"/>
    </source>
</evidence>
<feature type="region of interest" description="Disordered" evidence="2">
    <location>
        <begin position="1482"/>
        <end position="1514"/>
    </location>
</feature>
<organism evidence="3">
    <name type="scientific">Oikopleura dioica</name>
    <name type="common">Tunicate</name>
    <dbReference type="NCBI Taxonomy" id="34765"/>
    <lineage>
        <taxon>Eukaryota</taxon>
        <taxon>Metazoa</taxon>
        <taxon>Chordata</taxon>
        <taxon>Tunicata</taxon>
        <taxon>Appendicularia</taxon>
        <taxon>Copelata</taxon>
        <taxon>Oikopleuridae</taxon>
        <taxon>Oikopleura</taxon>
    </lineage>
</organism>
<feature type="region of interest" description="Disordered" evidence="2">
    <location>
        <begin position="2327"/>
        <end position="2346"/>
    </location>
</feature>
<dbReference type="EMBL" id="FN653016">
    <property type="protein sequence ID" value="CBY07097.1"/>
    <property type="molecule type" value="Genomic_DNA"/>
</dbReference>
<feature type="compositionally biased region" description="Polar residues" evidence="2">
    <location>
        <begin position="2327"/>
        <end position="2336"/>
    </location>
</feature>
<proteinExistence type="predicted"/>
<dbReference type="InParanoid" id="E4WTD9"/>
<gene>
    <name evidence="3" type="ORF">GSOID_T00006182001</name>
</gene>
<feature type="region of interest" description="Disordered" evidence="2">
    <location>
        <begin position="2543"/>
        <end position="2571"/>
    </location>
</feature>
<feature type="compositionally biased region" description="Polar residues" evidence="2">
    <location>
        <begin position="1495"/>
        <end position="1514"/>
    </location>
</feature>
<reference evidence="3" key="1">
    <citation type="journal article" date="2010" name="Science">
        <title>Plasticity of animal genome architecture unmasked by rapid evolution of a pelagic tunicate.</title>
        <authorList>
            <person name="Denoeud F."/>
            <person name="Henriet S."/>
            <person name="Mungpakdee S."/>
            <person name="Aury J.M."/>
            <person name="Da Silva C."/>
            <person name="Brinkmann H."/>
            <person name="Mikhaleva J."/>
            <person name="Olsen L.C."/>
            <person name="Jubin C."/>
            <person name="Canestro C."/>
            <person name="Bouquet J.M."/>
            <person name="Danks G."/>
            <person name="Poulain J."/>
            <person name="Campsteijn C."/>
            <person name="Adamski M."/>
            <person name="Cross I."/>
            <person name="Yadetie F."/>
            <person name="Muffato M."/>
            <person name="Louis A."/>
            <person name="Butcher S."/>
            <person name="Tsagkogeorga G."/>
            <person name="Konrad A."/>
            <person name="Singh S."/>
            <person name="Jensen M.F."/>
            <person name="Cong E.H."/>
            <person name="Eikeseth-Otteraa H."/>
            <person name="Noel B."/>
            <person name="Anthouard V."/>
            <person name="Porcel B.M."/>
            <person name="Kachouri-Lafond R."/>
            <person name="Nishino A."/>
            <person name="Ugolini M."/>
            <person name="Chourrout P."/>
            <person name="Nishida H."/>
            <person name="Aasland R."/>
            <person name="Huzurbazar S."/>
            <person name="Westhof E."/>
            <person name="Delsuc F."/>
            <person name="Lehrach H."/>
            <person name="Reinhardt R."/>
            <person name="Weissenbach J."/>
            <person name="Roy S.W."/>
            <person name="Artiguenave F."/>
            <person name="Postlethwait J.H."/>
            <person name="Manak J.R."/>
            <person name="Thompson E.M."/>
            <person name="Jaillon O."/>
            <person name="Du Pasquier L."/>
            <person name="Boudinot P."/>
            <person name="Liberles D.A."/>
            <person name="Volff J.N."/>
            <person name="Philippe H."/>
            <person name="Lenhard B."/>
            <person name="Roest Crollius H."/>
            <person name="Wincker P."/>
            <person name="Chourrout D."/>
        </authorList>
    </citation>
    <scope>NUCLEOTIDE SEQUENCE [LARGE SCALE GENOMIC DNA]</scope>
</reference>
<dbReference type="Proteomes" id="UP000001307">
    <property type="component" value="Unassembled WGS sequence"/>
</dbReference>
<dbReference type="SUPFAM" id="SSF56219">
    <property type="entry name" value="DNase I-like"/>
    <property type="match status" value="1"/>
</dbReference>
<feature type="coiled-coil region" evidence="1">
    <location>
        <begin position="1047"/>
        <end position="1074"/>
    </location>
</feature>
<dbReference type="Gene3D" id="3.60.10.10">
    <property type="entry name" value="Endonuclease/exonuclease/phosphatase"/>
    <property type="match status" value="1"/>
</dbReference>
<keyword evidence="1" id="KW-0175">Coiled coil</keyword>
<keyword evidence="4" id="KW-1185">Reference proteome</keyword>